<dbReference type="InterPro" id="IPR001229">
    <property type="entry name" value="Jacalin-like_lectin_dom"/>
</dbReference>
<keyword evidence="3" id="KW-1185">Reference proteome</keyword>
<dbReference type="InterPro" id="IPR036404">
    <property type="entry name" value="Jacalin-like_lectin_dom_sf"/>
</dbReference>
<dbReference type="AlphaFoldDB" id="A0A835W7C1"/>
<dbReference type="EMBL" id="JAEHOD010000044">
    <property type="protein sequence ID" value="KAG2438236.1"/>
    <property type="molecule type" value="Genomic_DNA"/>
</dbReference>
<proteinExistence type="predicted"/>
<protein>
    <recommendedName>
        <fullName evidence="1">Jacalin-type lectin domain-containing protein</fullName>
    </recommendedName>
</protein>
<organism evidence="2 3">
    <name type="scientific">Chlamydomonas schloesseri</name>
    <dbReference type="NCBI Taxonomy" id="2026947"/>
    <lineage>
        <taxon>Eukaryota</taxon>
        <taxon>Viridiplantae</taxon>
        <taxon>Chlorophyta</taxon>
        <taxon>core chlorophytes</taxon>
        <taxon>Chlorophyceae</taxon>
        <taxon>CS clade</taxon>
        <taxon>Chlamydomonadales</taxon>
        <taxon>Chlamydomonadaceae</taxon>
        <taxon>Chlamydomonas</taxon>
    </lineage>
</organism>
<sequence length="354" mass="37142">MAGYDEGDRCRFKFEPGERVTRLSMWGKADGSRWGGLRLATTLGRTFEATMQEPLGEELNMDEFVGAGLLMGVHGREGADIDCLGFTFLRRVAAARLLQPLYAHPLAPAAPAGCGSGGGSGSSGCGSGCGSGWGPPDVRVDWHTLEEDVLVDNHSGAAAKQQAVTRAVNTWLLREWQLDHLPEDHYGVYVTVEGAAPVLRLAAADTAAPAAAVDTDAVEPCCRGRRASRDCGYAGAGCSPPGLRAVRTATVQVAPQPVKCGLADVPRGCGLKQVAQATVWVRGAVCVPAGQARRCRLQVAVLGVADVPFDAYLELTMDNGAAWCRQVHGRYRGVDATCVRLVAAAAAGAAEDQD</sequence>
<name>A0A835W7C1_9CHLO</name>
<dbReference type="SUPFAM" id="SSF51101">
    <property type="entry name" value="Mannose-binding lectins"/>
    <property type="match status" value="1"/>
</dbReference>
<accession>A0A835W7C1</accession>
<feature type="domain" description="Jacalin-type lectin" evidence="1">
    <location>
        <begin position="6"/>
        <end position="86"/>
    </location>
</feature>
<evidence type="ECO:0000259" key="1">
    <source>
        <dbReference type="Pfam" id="PF01419"/>
    </source>
</evidence>
<dbReference type="OrthoDB" id="3758675at2759"/>
<evidence type="ECO:0000313" key="3">
    <source>
        <dbReference type="Proteomes" id="UP000613740"/>
    </source>
</evidence>
<gene>
    <name evidence="2" type="ORF">HYH02_010937</name>
</gene>
<dbReference type="Pfam" id="PF01419">
    <property type="entry name" value="Jacalin"/>
    <property type="match status" value="1"/>
</dbReference>
<dbReference type="Proteomes" id="UP000613740">
    <property type="component" value="Unassembled WGS sequence"/>
</dbReference>
<dbReference type="Gene3D" id="2.100.10.30">
    <property type="entry name" value="Jacalin-like lectin domain"/>
    <property type="match status" value="1"/>
</dbReference>
<evidence type="ECO:0000313" key="2">
    <source>
        <dbReference type="EMBL" id="KAG2438236.1"/>
    </source>
</evidence>
<reference evidence="2" key="1">
    <citation type="journal article" date="2020" name="bioRxiv">
        <title>Comparative genomics of Chlamydomonas.</title>
        <authorList>
            <person name="Craig R.J."/>
            <person name="Hasan A.R."/>
            <person name="Ness R.W."/>
            <person name="Keightley P.D."/>
        </authorList>
    </citation>
    <scope>NUCLEOTIDE SEQUENCE</scope>
    <source>
        <strain evidence="2">CCAP 11/173</strain>
    </source>
</reference>
<comment type="caution">
    <text evidence="2">The sequence shown here is derived from an EMBL/GenBank/DDBJ whole genome shotgun (WGS) entry which is preliminary data.</text>
</comment>